<dbReference type="EMBL" id="CAJVPP010011853">
    <property type="protein sequence ID" value="CAG8715737.1"/>
    <property type="molecule type" value="Genomic_DNA"/>
</dbReference>
<gene>
    <name evidence="1" type="ORF">FMOSSE_LOCUS14622</name>
</gene>
<comment type="caution">
    <text evidence="1">The sequence shown here is derived from an EMBL/GenBank/DDBJ whole genome shotgun (WGS) entry which is preliminary data.</text>
</comment>
<dbReference type="Proteomes" id="UP000789375">
    <property type="component" value="Unassembled WGS sequence"/>
</dbReference>
<organism evidence="1 2">
    <name type="scientific">Funneliformis mosseae</name>
    <name type="common">Endomycorrhizal fungus</name>
    <name type="synonym">Glomus mosseae</name>
    <dbReference type="NCBI Taxonomy" id="27381"/>
    <lineage>
        <taxon>Eukaryota</taxon>
        <taxon>Fungi</taxon>
        <taxon>Fungi incertae sedis</taxon>
        <taxon>Mucoromycota</taxon>
        <taxon>Glomeromycotina</taxon>
        <taxon>Glomeromycetes</taxon>
        <taxon>Glomerales</taxon>
        <taxon>Glomeraceae</taxon>
        <taxon>Funneliformis</taxon>
    </lineage>
</organism>
<accession>A0A9N9I138</accession>
<evidence type="ECO:0000313" key="1">
    <source>
        <dbReference type="EMBL" id="CAG8715737.1"/>
    </source>
</evidence>
<sequence length="99" mass="11602">NTPNYTCFKSDNKEAYFGCDSMILHEKEYKSATPEQVELTEKVLQFTADSIIAEKSKVIARLYNEIAFRYITIELNKVLQELIQKIEEEINCHNFYISL</sequence>
<name>A0A9N9I138_FUNMO</name>
<feature type="non-terminal residue" evidence="1">
    <location>
        <position position="99"/>
    </location>
</feature>
<evidence type="ECO:0000313" key="2">
    <source>
        <dbReference type="Proteomes" id="UP000789375"/>
    </source>
</evidence>
<keyword evidence="2" id="KW-1185">Reference proteome</keyword>
<dbReference type="AlphaFoldDB" id="A0A9N9I138"/>
<protein>
    <submittedName>
        <fullName evidence="1">14908_t:CDS:1</fullName>
    </submittedName>
</protein>
<reference evidence="1" key="1">
    <citation type="submission" date="2021-06" db="EMBL/GenBank/DDBJ databases">
        <authorList>
            <person name="Kallberg Y."/>
            <person name="Tangrot J."/>
            <person name="Rosling A."/>
        </authorList>
    </citation>
    <scope>NUCLEOTIDE SEQUENCE</scope>
    <source>
        <strain evidence="1">87-6 pot B 2015</strain>
    </source>
</reference>
<proteinExistence type="predicted"/>